<protein>
    <submittedName>
        <fullName evidence="2">Uncharacterized protein</fullName>
    </submittedName>
</protein>
<feature type="region of interest" description="Disordered" evidence="1">
    <location>
        <begin position="174"/>
        <end position="194"/>
    </location>
</feature>
<feature type="compositionally biased region" description="Polar residues" evidence="1">
    <location>
        <begin position="415"/>
        <end position="427"/>
    </location>
</feature>
<feature type="region of interest" description="Disordered" evidence="1">
    <location>
        <begin position="355"/>
        <end position="443"/>
    </location>
</feature>
<proteinExistence type="predicted"/>
<feature type="compositionally biased region" description="Basic and acidic residues" evidence="1">
    <location>
        <begin position="372"/>
        <end position="391"/>
    </location>
</feature>
<evidence type="ECO:0000313" key="2">
    <source>
        <dbReference type="EMBL" id="KFA63585.1"/>
    </source>
</evidence>
<dbReference type="OrthoDB" id="5142910at2759"/>
<feature type="compositionally biased region" description="Polar residues" evidence="1">
    <location>
        <begin position="392"/>
        <end position="403"/>
    </location>
</feature>
<evidence type="ECO:0000256" key="1">
    <source>
        <dbReference type="SAM" id="MobiDB-lite"/>
    </source>
</evidence>
<accession>A0A084QI00</accession>
<dbReference type="HOGENOM" id="CLU_510169_0_0_1"/>
<sequence length="528" mass="58424">MEPPFIRPASPVVGCPLIRLEVQDISTNHVYEANPPQKRLSITLDADDGFHSTSRNLLLLLFVDRQELLCVNLTEILNSAYGTWDLVSVTRHSQQLRLKIPTVGRTLMVTFRERRDFGMTTRILEKAGFTVQDITIDPNASSRARDESYASVAPALGPRLSAITPLSGVFSYPERTGNTTNSSGRSVFSSQTSVKPPEVALSHLSEPLVQDYSPQSHLGDSLQQRFSPSPTLSYLDPYTHFLGSQANKVHKPQVSSPLRNSLDPVAQSPQSSVTEAQCDINKTSHNHTILSSDSFTCRSAPKHSKKSSVKATTISISADSNDLQPIVASVDKDKSHSQVSLHNFREFLPQPRKLPFLSKNSKRSHSAVSSELRVDGAQKSRQDKKISRSLDKGQTASRRTSTPMVKPSITDRLHSPSTKGGSVTYRQSNNSRRSSRSTAHSDEWSTDQLYGRIHPQQAPVIVIAEPSILGLQAEDTAGLLEQYEADVQRGCDKTMCAQYYMAQIIAARRAFWYARLLNTKQGEWGIIA</sequence>
<name>A0A084QI00_STAC4</name>
<dbReference type="EMBL" id="KL660735">
    <property type="protein sequence ID" value="KFA63585.1"/>
    <property type="molecule type" value="Genomic_DNA"/>
</dbReference>
<gene>
    <name evidence="2" type="ORF">S40285_04139</name>
</gene>
<dbReference type="Proteomes" id="UP000028524">
    <property type="component" value="Unassembled WGS sequence"/>
</dbReference>
<dbReference type="InParanoid" id="A0A084QI00"/>
<keyword evidence="3" id="KW-1185">Reference proteome</keyword>
<feature type="region of interest" description="Disordered" evidence="1">
    <location>
        <begin position="251"/>
        <end position="275"/>
    </location>
</feature>
<evidence type="ECO:0000313" key="3">
    <source>
        <dbReference type="Proteomes" id="UP000028524"/>
    </source>
</evidence>
<dbReference type="OMA" id="NRLCICV"/>
<organism evidence="2 3">
    <name type="scientific">Stachybotrys chlorohalonatus (strain IBT 40285)</name>
    <dbReference type="NCBI Taxonomy" id="1283841"/>
    <lineage>
        <taxon>Eukaryota</taxon>
        <taxon>Fungi</taxon>
        <taxon>Dikarya</taxon>
        <taxon>Ascomycota</taxon>
        <taxon>Pezizomycotina</taxon>
        <taxon>Sordariomycetes</taxon>
        <taxon>Hypocreomycetidae</taxon>
        <taxon>Hypocreales</taxon>
        <taxon>Stachybotryaceae</taxon>
        <taxon>Stachybotrys</taxon>
    </lineage>
</organism>
<reference evidence="2 3" key="1">
    <citation type="journal article" date="2014" name="BMC Genomics">
        <title>Comparative genome sequencing reveals chemotype-specific gene clusters in the toxigenic black mold Stachybotrys.</title>
        <authorList>
            <person name="Semeiks J."/>
            <person name="Borek D."/>
            <person name="Otwinowski Z."/>
            <person name="Grishin N.V."/>
        </authorList>
    </citation>
    <scope>NUCLEOTIDE SEQUENCE [LARGE SCALE GENOMIC DNA]</scope>
    <source>
        <strain evidence="2 3">IBT 40285</strain>
    </source>
</reference>
<feature type="compositionally biased region" description="Polar residues" evidence="1">
    <location>
        <begin position="176"/>
        <end position="194"/>
    </location>
</feature>
<dbReference type="AlphaFoldDB" id="A0A084QI00"/>